<evidence type="ECO:0000256" key="1">
    <source>
        <dbReference type="PROSITE-ProRule" id="PRU00176"/>
    </source>
</evidence>
<dbReference type="PROSITE" id="PS50102">
    <property type="entry name" value="RRM"/>
    <property type="match status" value="1"/>
</dbReference>
<protein>
    <recommendedName>
        <fullName evidence="3">RRM domain-containing protein</fullName>
    </recommendedName>
</protein>
<dbReference type="OrthoDB" id="7763451at2759"/>
<dbReference type="AlphaFoldDB" id="A0A9Q0C1M7"/>
<gene>
    <name evidence="4" type="ORF">LUZ63_017004</name>
</gene>
<reference evidence="4" key="1">
    <citation type="journal article" date="2022" name="Cell">
        <title>Repeat-based holocentromeres influence genome architecture and karyotype evolution.</title>
        <authorList>
            <person name="Hofstatter P.G."/>
            <person name="Thangavel G."/>
            <person name="Lux T."/>
            <person name="Neumann P."/>
            <person name="Vondrak T."/>
            <person name="Novak P."/>
            <person name="Zhang M."/>
            <person name="Costa L."/>
            <person name="Castellani M."/>
            <person name="Scott A."/>
            <person name="Toegelov H."/>
            <person name="Fuchs J."/>
            <person name="Mata-Sucre Y."/>
            <person name="Dias Y."/>
            <person name="Vanzela A.L.L."/>
            <person name="Huettel B."/>
            <person name="Almeida C.C.S."/>
            <person name="Simkova H."/>
            <person name="Souza G."/>
            <person name="Pedrosa-Harand A."/>
            <person name="Macas J."/>
            <person name="Mayer K.F.X."/>
            <person name="Houben A."/>
            <person name="Marques A."/>
        </authorList>
    </citation>
    <scope>NUCLEOTIDE SEQUENCE</scope>
    <source>
        <strain evidence="4">RhyBre1mFocal</strain>
    </source>
</reference>
<evidence type="ECO:0000259" key="3">
    <source>
        <dbReference type="PROSITE" id="PS50102"/>
    </source>
</evidence>
<evidence type="ECO:0000313" key="5">
    <source>
        <dbReference type="Proteomes" id="UP001151287"/>
    </source>
</evidence>
<dbReference type="Proteomes" id="UP001151287">
    <property type="component" value="Unassembled WGS sequence"/>
</dbReference>
<keyword evidence="5" id="KW-1185">Reference proteome</keyword>
<name>A0A9Q0C1M7_9POAL</name>
<dbReference type="PANTHER" id="PTHR32343">
    <property type="entry name" value="SERINE/ARGININE-RICH SPLICING FACTOR"/>
    <property type="match status" value="1"/>
</dbReference>
<dbReference type="EMBL" id="JAMQYH010000005">
    <property type="protein sequence ID" value="KAJ1685614.1"/>
    <property type="molecule type" value="Genomic_DNA"/>
</dbReference>
<organism evidence="4 5">
    <name type="scientific">Rhynchospora breviuscula</name>
    <dbReference type="NCBI Taxonomy" id="2022672"/>
    <lineage>
        <taxon>Eukaryota</taxon>
        <taxon>Viridiplantae</taxon>
        <taxon>Streptophyta</taxon>
        <taxon>Embryophyta</taxon>
        <taxon>Tracheophyta</taxon>
        <taxon>Spermatophyta</taxon>
        <taxon>Magnoliopsida</taxon>
        <taxon>Liliopsida</taxon>
        <taxon>Poales</taxon>
        <taxon>Cyperaceae</taxon>
        <taxon>Cyperoideae</taxon>
        <taxon>Rhynchosporeae</taxon>
        <taxon>Rhynchospora</taxon>
    </lineage>
</organism>
<dbReference type="InterPro" id="IPR035979">
    <property type="entry name" value="RBD_domain_sf"/>
</dbReference>
<dbReference type="Gene3D" id="3.30.70.330">
    <property type="match status" value="1"/>
</dbReference>
<dbReference type="SMART" id="SM00360">
    <property type="entry name" value="RRM"/>
    <property type="match status" value="1"/>
</dbReference>
<evidence type="ECO:0000256" key="2">
    <source>
        <dbReference type="SAM" id="MobiDB-lite"/>
    </source>
</evidence>
<feature type="compositionally biased region" description="Polar residues" evidence="2">
    <location>
        <begin position="121"/>
        <end position="131"/>
    </location>
</feature>
<comment type="caution">
    <text evidence="4">The sequence shown here is derived from an EMBL/GenBank/DDBJ whole genome shotgun (WGS) entry which is preliminary data.</text>
</comment>
<dbReference type="InterPro" id="IPR000504">
    <property type="entry name" value="RRM_dom"/>
</dbReference>
<dbReference type="SUPFAM" id="SSF54928">
    <property type="entry name" value="RNA-binding domain, RBD"/>
    <property type="match status" value="1"/>
</dbReference>
<proteinExistence type="predicted"/>
<keyword evidence="1" id="KW-0694">RNA-binding</keyword>
<sequence>MNQLKEMHTIIQNKPQTRVIMGFVDLTVQVINISPKATKEDLRTLFSYCGTAHEIKLEWDSDETQMAWVTFQQPFAFQMALLLNNAILIDRRVRVLPLEMREIPISSSQPQDPRNQRTSRESYPSPSASPFSRLLQTEVETIAKAKDLMLDTGRILSLQTGSAIARAEKMAGEMGSNIVNSEGFSKGAVWLSGVLDKASKSLAEFGNNTKRP</sequence>
<dbReference type="Pfam" id="PF00076">
    <property type="entry name" value="RRM_1"/>
    <property type="match status" value="1"/>
</dbReference>
<feature type="region of interest" description="Disordered" evidence="2">
    <location>
        <begin position="105"/>
        <end position="131"/>
    </location>
</feature>
<dbReference type="PANTHER" id="PTHR32343:SF44">
    <property type="entry name" value="PROTEIN VIP1-LIKE"/>
    <property type="match status" value="1"/>
</dbReference>
<evidence type="ECO:0000313" key="4">
    <source>
        <dbReference type="EMBL" id="KAJ1685614.1"/>
    </source>
</evidence>
<dbReference type="GO" id="GO:0003723">
    <property type="term" value="F:RNA binding"/>
    <property type="evidence" value="ECO:0007669"/>
    <property type="project" value="UniProtKB-UniRule"/>
</dbReference>
<accession>A0A9Q0C1M7</accession>
<dbReference type="InterPro" id="IPR012677">
    <property type="entry name" value="Nucleotide-bd_a/b_plait_sf"/>
</dbReference>
<feature type="domain" description="RRM" evidence="3">
    <location>
        <begin position="26"/>
        <end position="95"/>
    </location>
</feature>